<dbReference type="Proteomes" id="UP000011713">
    <property type="component" value="Unassembled WGS sequence"/>
</dbReference>
<proteinExistence type="predicted"/>
<feature type="region of interest" description="Disordered" evidence="1">
    <location>
        <begin position="95"/>
        <end position="115"/>
    </location>
</feature>
<dbReference type="HOGENOM" id="CLU_1839003_0_0_1"/>
<organism evidence="2 3">
    <name type="scientific">Hyaloperonospora arabidopsidis (strain Emoy2)</name>
    <name type="common">Downy mildew agent</name>
    <name type="synonym">Peronospora arabidopsidis</name>
    <dbReference type="NCBI Taxonomy" id="559515"/>
    <lineage>
        <taxon>Eukaryota</taxon>
        <taxon>Sar</taxon>
        <taxon>Stramenopiles</taxon>
        <taxon>Oomycota</taxon>
        <taxon>Peronosporomycetes</taxon>
        <taxon>Peronosporales</taxon>
        <taxon>Peronosporaceae</taxon>
        <taxon>Hyaloperonospora</taxon>
    </lineage>
</organism>
<dbReference type="STRING" id="559515.M4B7L8"/>
<feature type="region of interest" description="Disordered" evidence="1">
    <location>
        <begin position="1"/>
        <end position="66"/>
    </location>
</feature>
<dbReference type="InParanoid" id="M4B7L8"/>
<accession>M4B7L8</accession>
<evidence type="ECO:0000313" key="3">
    <source>
        <dbReference type="Proteomes" id="UP000011713"/>
    </source>
</evidence>
<protein>
    <submittedName>
        <fullName evidence="2">Uncharacterized protein</fullName>
    </submittedName>
</protein>
<dbReference type="OMA" id="MEADVMR"/>
<dbReference type="EMBL" id="JH597876">
    <property type="status" value="NOT_ANNOTATED_CDS"/>
    <property type="molecule type" value="Genomic_DNA"/>
</dbReference>
<feature type="compositionally biased region" description="Acidic residues" evidence="1">
    <location>
        <begin position="47"/>
        <end position="59"/>
    </location>
</feature>
<dbReference type="AlphaFoldDB" id="M4B7L8"/>
<reference evidence="2" key="2">
    <citation type="submission" date="2015-06" db="UniProtKB">
        <authorList>
            <consortium name="EnsemblProtists"/>
        </authorList>
    </citation>
    <scope>IDENTIFICATION</scope>
    <source>
        <strain evidence="2">Emoy2</strain>
    </source>
</reference>
<keyword evidence="3" id="KW-1185">Reference proteome</keyword>
<evidence type="ECO:0000313" key="2">
    <source>
        <dbReference type="EnsemblProtists" id="HpaP802270"/>
    </source>
</evidence>
<dbReference type="EnsemblProtists" id="HpaT802270">
    <property type="protein sequence ID" value="HpaP802270"/>
    <property type="gene ID" value="HpaG802270"/>
</dbReference>
<evidence type="ECO:0000256" key="1">
    <source>
        <dbReference type="SAM" id="MobiDB-lite"/>
    </source>
</evidence>
<feature type="compositionally biased region" description="Polar residues" evidence="1">
    <location>
        <begin position="1"/>
        <end position="12"/>
    </location>
</feature>
<feature type="compositionally biased region" description="Basic and acidic residues" evidence="1">
    <location>
        <begin position="37"/>
        <end position="46"/>
    </location>
</feature>
<reference evidence="3" key="1">
    <citation type="journal article" date="2010" name="Science">
        <title>Signatures of adaptation to obligate biotrophy in the Hyaloperonospora arabidopsidis genome.</title>
        <authorList>
            <person name="Baxter L."/>
            <person name="Tripathy S."/>
            <person name="Ishaque N."/>
            <person name="Boot N."/>
            <person name="Cabral A."/>
            <person name="Kemen E."/>
            <person name="Thines M."/>
            <person name="Ah-Fong A."/>
            <person name="Anderson R."/>
            <person name="Badejoko W."/>
            <person name="Bittner-Eddy P."/>
            <person name="Boore J.L."/>
            <person name="Chibucos M.C."/>
            <person name="Coates M."/>
            <person name="Dehal P."/>
            <person name="Delehaunty K."/>
            <person name="Dong S."/>
            <person name="Downton P."/>
            <person name="Dumas B."/>
            <person name="Fabro G."/>
            <person name="Fronick C."/>
            <person name="Fuerstenberg S.I."/>
            <person name="Fulton L."/>
            <person name="Gaulin E."/>
            <person name="Govers F."/>
            <person name="Hughes L."/>
            <person name="Humphray S."/>
            <person name="Jiang R.H."/>
            <person name="Judelson H."/>
            <person name="Kamoun S."/>
            <person name="Kyung K."/>
            <person name="Meijer H."/>
            <person name="Minx P."/>
            <person name="Morris P."/>
            <person name="Nelson J."/>
            <person name="Phuntumart V."/>
            <person name="Qutob D."/>
            <person name="Rehmany A."/>
            <person name="Rougon-Cardoso A."/>
            <person name="Ryden P."/>
            <person name="Torto-Alalibo T."/>
            <person name="Studholme D."/>
            <person name="Wang Y."/>
            <person name="Win J."/>
            <person name="Wood J."/>
            <person name="Clifton S.W."/>
            <person name="Rogers J."/>
            <person name="Van den Ackerveken G."/>
            <person name="Jones J.D."/>
            <person name="McDowell J.M."/>
            <person name="Beynon J."/>
            <person name="Tyler B.M."/>
        </authorList>
    </citation>
    <scope>NUCLEOTIDE SEQUENCE [LARGE SCALE GENOMIC DNA]</scope>
    <source>
        <strain evidence="3">Emoy2</strain>
    </source>
</reference>
<sequence>MVNESRNATVATPVTAGRTPYAEPSSASSPVTPAEEGVERAIHFDDFETSDQDSEEDGRAEDKDNVGLIDEVEELSLHVGNSSNPRGVATHVVNKRDEEEDGGQDVTPGERPPLAPRAILNVETPMENRTLNRLGELSLV</sequence>
<dbReference type="VEuPathDB" id="FungiDB:HpaG802270"/>
<name>M4B7L8_HYAAE</name>